<evidence type="ECO:0000256" key="1">
    <source>
        <dbReference type="ARBA" id="ARBA00023157"/>
    </source>
</evidence>
<dbReference type="InterPro" id="IPR033116">
    <property type="entry name" value="TRYPSIN_SER"/>
</dbReference>
<dbReference type="PANTHER" id="PTHR24253:SF136">
    <property type="entry name" value="SERINE PROTEINASE STUBBLE-LIKE PROTEIN"/>
    <property type="match status" value="1"/>
</dbReference>
<feature type="non-terminal residue" evidence="4">
    <location>
        <position position="1"/>
    </location>
</feature>
<dbReference type="Proteomes" id="UP000694843">
    <property type="component" value="Unplaced"/>
</dbReference>
<dbReference type="CDD" id="cd00190">
    <property type="entry name" value="Tryp_SPc"/>
    <property type="match status" value="1"/>
</dbReference>
<dbReference type="OMA" id="SICAKWY"/>
<reference evidence="4" key="1">
    <citation type="submission" date="2025-08" db="UniProtKB">
        <authorList>
            <consortium name="RefSeq"/>
        </authorList>
    </citation>
    <scope>IDENTIFICATION</scope>
    <source>
        <tissue evidence="4">Whole organism</tissue>
    </source>
</reference>
<dbReference type="OrthoDB" id="10002959at2759"/>
<dbReference type="GeneID" id="108672461"/>
<gene>
    <name evidence="4" type="primary">LOC108672461</name>
</gene>
<dbReference type="FunFam" id="2.40.10.10:FF:000212">
    <property type="entry name" value="Serine protease P53"/>
    <property type="match status" value="1"/>
</dbReference>
<name>A0A8B7NPK6_HYAAZ</name>
<dbReference type="InterPro" id="IPR001314">
    <property type="entry name" value="Peptidase_S1A"/>
</dbReference>
<dbReference type="PANTHER" id="PTHR24253">
    <property type="entry name" value="TRANSMEMBRANE PROTEASE SERINE"/>
    <property type="match status" value="1"/>
</dbReference>
<evidence type="ECO:0000313" key="4">
    <source>
        <dbReference type="RefSeq" id="XP_018015618.1"/>
    </source>
</evidence>
<dbReference type="PROSITE" id="PS00135">
    <property type="entry name" value="TRYPSIN_SER"/>
    <property type="match status" value="1"/>
</dbReference>
<dbReference type="InterPro" id="IPR001254">
    <property type="entry name" value="Trypsin_dom"/>
</dbReference>
<dbReference type="Gene3D" id="2.40.10.10">
    <property type="entry name" value="Trypsin-like serine proteases"/>
    <property type="match status" value="2"/>
</dbReference>
<dbReference type="AlphaFoldDB" id="A0A8B7NPK6"/>
<dbReference type="InterPro" id="IPR043504">
    <property type="entry name" value="Peptidase_S1_PA_chymotrypsin"/>
</dbReference>
<protein>
    <submittedName>
        <fullName evidence="4">Serine proteinase stubble</fullName>
    </submittedName>
</protein>
<dbReference type="KEGG" id="hazt:108672461"/>
<evidence type="ECO:0000259" key="2">
    <source>
        <dbReference type="PROSITE" id="PS50240"/>
    </source>
</evidence>
<organism evidence="3 4">
    <name type="scientific">Hyalella azteca</name>
    <name type="common">Amphipod</name>
    <dbReference type="NCBI Taxonomy" id="294128"/>
    <lineage>
        <taxon>Eukaryota</taxon>
        <taxon>Metazoa</taxon>
        <taxon>Ecdysozoa</taxon>
        <taxon>Arthropoda</taxon>
        <taxon>Crustacea</taxon>
        <taxon>Multicrustacea</taxon>
        <taxon>Malacostraca</taxon>
        <taxon>Eumalacostraca</taxon>
        <taxon>Peracarida</taxon>
        <taxon>Amphipoda</taxon>
        <taxon>Senticaudata</taxon>
        <taxon>Talitrida</taxon>
        <taxon>Talitroidea</taxon>
        <taxon>Hyalellidae</taxon>
        <taxon>Hyalella</taxon>
    </lineage>
</organism>
<dbReference type="PROSITE" id="PS50240">
    <property type="entry name" value="TRYPSIN_DOM"/>
    <property type="match status" value="1"/>
</dbReference>
<dbReference type="RefSeq" id="XP_018015618.1">
    <property type="nucleotide sequence ID" value="XM_018160129.1"/>
</dbReference>
<dbReference type="GO" id="GO:0004252">
    <property type="term" value="F:serine-type endopeptidase activity"/>
    <property type="evidence" value="ECO:0007669"/>
    <property type="project" value="InterPro"/>
</dbReference>
<dbReference type="PRINTS" id="PR00722">
    <property type="entry name" value="CHYMOTRYPSIN"/>
</dbReference>
<dbReference type="SUPFAM" id="SSF50494">
    <property type="entry name" value="Trypsin-like serine proteases"/>
    <property type="match status" value="1"/>
</dbReference>
<dbReference type="GO" id="GO:0006508">
    <property type="term" value="P:proteolysis"/>
    <property type="evidence" value="ECO:0007669"/>
    <property type="project" value="InterPro"/>
</dbReference>
<proteinExistence type="predicted"/>
<dbReference type="Pfam" id="PF00089">
    <property type="entry name" value="Trypsin"/>
    <property type="match status" value="1"/>
</dbReference>
<dbReference type="SMART" id="SM00020">
    <property type="entry name" value="Tryp_SPc"/>
    <property type="match status" value="1"/>
</dbReference>
<keyword evidence="3" id="KW-1185">Reference proteome</keyword>
<evidence type="ECO:0000313" key="3">
    <source>
        <dbReference type="Proteomes" id="UP000694843"/>
    </source>
</evidence>
<dbReference type="InterPro" id="IPR009003">
    <property type="entry name" value="Peptidase_S1_PA"/>
</dbReference>
<feature type="domain" description="Peptidase S1" evidence="2">
    <location>
        <begin position="1"/>
        <end position="160"/>
    </location>
</feature>
<sequence>VHPHYVAADFQNDVALVRTSRDVVYREHVVPVCLPATGENFVGSLATVTGWGRLSHGVSRTPEVLQEVEVEVLDNRVCQAWFKEAGRRETIYDVFLCAGYKNGGRDSCQGDSGSPLTVSEQGRRTLIGLVSWGIGCARKNLPGVYTNIAKFSNWIQDTTRAR</sequence>
<accession>A0A8B7NPK6</accession>
<keyword evidence="1" id="KW-1015">Disulfide bond</keyword>